<evidence type="ECO:0000256" key="1">
    <source>
        <dbReference type="SAM" id="MobiDB-lite"/>
    </source>
</evidence>
<name>A0A9Q0DRR7_9TELE</name>
<evidence type="ECO:0000313" key="2">
    <source>
        <dbReference type="EMBL" id="KAJ3593197.1"/>
    </source>
</evidence>
<organism evidence="2 3">
    <name type="scientific">Muraenolepis orangiensis</name>
    <name type="common">Patagonian moray cod</name>
    <dbReference type="NCBI Taxonomy" id="630683"/>
    <lineage>
        <taxon>Eukaryota</taxon>
        <taxon>Metazoa</taxon>
        <taxon>Chordata</taxon>
        <taxon>Craniata</taxon>
        <taxon>Vertebrata</taxon>
        <taxon>Euteleostomi</taxon>
        <taxon>Actinopterygii</taxon>
        <taxon>Neopterygii</taxon>
        <taxon>Teleostei</taxon>
        <taxon>Neoteleostei</taxon>
        <taxon>Acanthomorphata</taxon>
        <taxon>Zeiogadaria</taxon>
        <taxon>Gadariae</taxon>
        <taxon>Gadiformes</taxon>
        <taxon>Muraenolepidoidei</taxon>
        <taxon>Muraenolepididae</taxon>
        <taxon>Muraenolepis</taxon>
    </lineage>
</organism>
<sequence>MDDTVLIMIMQYRRDIDELDEQTSWCLQKTFAYVYVSPRESAAPSVSAGRFFPGATPDTVASKPLSGFAAELCSRSHRSLVAPGRRGPAADRPLRGPRTGRSEGPALRGPRVTNGN</sequence>
<comment type="caution">
    <text evidence="2">The sequence shown here is derived from an EMBL/GenBank/DDBJ whole genome shotgun (WGS) entry which is preliminary data.</text>
</comment>
<dbReference type="EMBL" id="JANIIK010000112">
    <property type="protein sequence ID" value="KAJ3593197.1"/>
    <property type="molecule type" value="Genomic_DNA"/>
</dbReference>
<feature type="region of interest" description="Disordered" evidence="1">
    <location>
        <begin position="79"/>
        <end position="116"/>
    </location>
</feature>
<evidence type="ECO:0000313" key="3">
    <source>
        <dbReference type="Proteomes" id="UP001148018"/>
    </source>
</evidence>
<gene>
    <name evidence="2" type="ORF">NHX12_005533</name>
</gene>
<proteinExistence type="predicted"/>
<keyword evidence="3" id="KW-1185">Reference proteome</keyword>
<reference evidence="2" key="1">
    <citation type="submission" date="2022-07" db="EMBL/GenBank/DDBJ databases">
        <title>Chromosome-level genome of Muraenolepis orangiensis.</title>
        <authorList>
            <person name="Kim J."/>
        </authorList>
    </citation>
    <scope>NUCLEOTIDE SEQUENCE</scope>
    <source>
        <strain evidence="2">KU_S4_2022</strain>
        <tissue evidence="2">Muscle</tissue>
    </source>
</reference>
<accession>A0A9Q0DRR7</accession>
<protein>
    <submittedName>
        <fullName evidence="2">Uncharacterized protein</fullName>
    </submittedName>
</protein>
<dbReference type="AlphaFoldDB" id="A0A9Q0DRR7"/>
<dbReference type="Proteomes" id="UP001148018">
    <property type="component" value="Unassembled WGS sequence"/>
</dbReference>